<reference evidence="1" key="1">
    <citation type="submission" date="2021-06" db="EMBL/GenBank/DDBJ databases">
        <title>Parelaphostrongylus tenuis whole genome reference sequence.</title>
        <authorList>
            <person name="Garwood T.J."/>
            <person name="Larsen P.A."/>
            <person name="Fountain-Jones N.M."/>
            <person name="Garbe J.R."/>
            <person name="Macchietto M.G."/>
            <person name="Kania S.A."/>
            <person name="Gerhold R.W."/>
            <person name="Richards J.E."/>
            <person name="Wolf T.M."/>
        </authorList>
    </citation>
    <scope>NUCLEOTIDE SEQUENCE</scope>
    <source>
        <strain evidence="1">MNPRO001-30</strain>
        <tissue evidence="1">Meninges</tissue>
    </source>
</reference>
<gene>
    <name evidence="1" type="ORF">KIN20_005897</name>
</gene>
<evidence type="ECO:0000313" key="2">
    <source>
        <dbReference type="Proteomes" id="UP001196413"/>
    </source>
</evidence>
<protein>
    <submittedName>
        <fullName evidence="1">Uncharacterized protein</fullName>
    </submittedName>
</protein>
<dbReference type="EMBL" id="JAHQIW010000808">
    <property type="protein sequence ID" value="KAJ1350169.1"/>
    <property type="molecule type" value="Genomic_DNA"/>
</dbReference>
<dbReference type="Proteomes" id="UP001196413">
    <property type="component" value="Unassembled WGS sequence"/>
</dbReference>
<name>A0AAD5QHV4_PARTN</name>
<accession>A0AAD5QHV4</accession>
<sequence>MDSKILKISIHERLAHRQEVQSKTSIRDNANQPDEKNSCIASSFENGIAASFFFAMTKIWNEN</sequence>
<keyword evidence="2" id="KW-1185">Reference proteome</keyword>
<dbReference type="AlphaFoldDB" id="A0AAD5QHV4"/>
<evidence type="ECO:0000313" key="1">
    <source>
        <dbReference type="EMBL" id="KAJ1350169.1"/>
    </source>
</evidence>
<organism evidence="1 2">
    <name type="scientific">Parelaphostrongylus tenuis</name>
    <name type="common">Meningeal worm</name>
    <dbReference type="NCBI Taxonomy" id="148309"/>
    <lineage>
        <taxon>Eukaryota</taxon>
        <taxon>Metazoa</taxon>
        <taxon>Ecdysozoa</taxon>
        <taxon>Nematoda</taxon>
        <taxon>Chromadorea</taxon>
        <taxon>Rhabditida</taxon>
        <taxon>Rhabditina</taxon>
        <taxon>Rhabditomorpha</taxon>
        <taxon>Strongyloidea</taxon>
        <taxon>Metastrongylidae</taxon>
        <taxon>Parelaphostrongylus</taxon>
    </lineage>
</organism>
<comment type="caution">
    <text evidence="1">The sequence shown here is derived from an EMBL/GenBank/DDBJ whole genome shotgun (WGS) entry which is preliminary data.</text>
</comment>
<proteinExistence type="predicted"/>